<keyword evidence="4" id="KW-1185">Reference proteome</keyword>
<dbReference type="EMBL" id="JABENB010000001">
    <property type="protein sequence ID" value="NNG38804.1"/>
    <property type="molecule type" value="Genomic_DNA"/>
</dbReference>
<evidence type="ECO:0000313" key="4">
    <source>
        <dbReference type="Proteomes" id="UP000557772"/>
    </source>
</evidence>
<protein>
    <recommendedName>
        <fullName evidence="2">YCII-related domain-containing protein</fullName>
    </recommendedName>
</protein>
<dbReference type="AlphaFoldDB" id="A0A849AD60"/>
<dbReference type="PANTHER" id="PTHR35174:SF3">
    <property type="entry name" value="BLL7171 PROTEIN"/>
    <property type="match status" value="1"/>
</dbReference>
<accession>A0A849AD60</accession>
<reference evidence="3 4" key="1">
    <citation type="submission" date="2020-05" db="EMBL/GenBank/DDBJ databases">
        <title>Flexivirga sp. ID2601S isolated from air conditioner.</title>
        <authorList>
            <person name="Kim D.H."/>
        </authorList>
    </citation>
    <scope>NUCLEOTIDE SEQUENCE [LARGE SCALE GENOMIC DNA]</scope>
    <source>
        <strain evidence="3 4">ID2601S</strain>
    </source>
</reference>
<gene>
    <name evidence="3" type="ORF">HJ588_05885</name>
</gene>
<organism evidence="3 4">
    <name type="scientific">Flexivirga aerilata</name>
    <dbReference type="NCBI Taxonomy" id="1656889"/>
    <lineage>
        <taxon>Bacteria</taxon>
        <taxon>Bacillati</taxon>
        <taxon>Actinomycetota</taxon>
        <taxon>Actinomycetes</taxon>
        <taxon>Micrococcales</taxon>
        <taxon>Dermacoccaceae</taxon>
        <taxon>Flexivirga</taxon>
    </lineage>
</organism>
<evidence type="ECO:0000256" key="1">
    <source>
        <dbReference type="ARBA" id="ARBA00007689"/>
    </source>
</evidence>
<dbReference type="SUPFAM" id="SSF54909">
    <property type="entry name" value="Dimeric alpha+beta barrel"/>
    <property type="match status" value="1"/>
</dbReference>
<dbReference type="RefSeq" id="WP_171152976.1">
    <property type="nucleotide sequence ID" value="NZ_JABENB010000001.1"/>
</dbReference>
<dbReference type="PANTHER" id="PTHR35174">
    <property type="entry name" value="BLL7171 PROTEIN-RELATED"/>
    <property type="match status" value="1"/>
</dbReference>
<comment type="caution">
    <text evidence="3">The sequence shown here is derived from an EMBL/GenBank/DDBJ whole genome shotgun (WGS) entry which is preliminary data.</text>
</comment>
<name>A0A849AD60_9MICO</name>
<dbReference type="InterPro" id="IPR005545">
    <property type="entry name" value="YCII"/>
</dbReference>
<evidence type="ECO:0000313" key="3">
    <source>
        <dbReference type="EMBL" id="NNG38804.1"/>
    </source>
</evidence>
<proteinExistence type="inferred from homology"/>
<comment type="similarity">
    <text evidence="1">Belongs to the YciI family.</text>
</comment>
<dbReference type="InterPro" id="IPR011008">
    <property type="entry name" value="Dimeric_a/b-barrel"/>
</dbReference>
<dbReference type="Gene3D" id="3.30.70.1060">
    <property type="entry name" value="Dimeric alpha+beta barrel"/>
    <property type="match status" value="1"/>
</dbReference>
<dbReference type="Proteomes" id="UP000557772">
    <property type="component" value="Unassembled WGS sequence"/>
</dbReference>
<feature type="domain" description="YCII-related" evidence="2">
    <location>
        <begin position="5"/>
        <end position="101"/>
    </location>
</feature>
<sequence length="116" mass="12795">MTKYLVLLAGREGEWEAATDEQRAGWHRDHLDFGRVVGDDILGGEALAGTDTATTVRRRSGKTELTDGPYAETAEQIGGFYLVQAPDLDQVLAWCELLPEIYTLEVRPCIEVDLSA</sequence>
<dbReference type="Pfam" id="PF03795">
    <property type="entry name" value="YCII"/>
    <property type="match status" value="1"/>
</dbReference>
<evidence type="ECO:0000259" key="2">
    <source>
        <dbReference type="Pfam" id="PF03795"/>
    </source>
</evidence>